<comment type="caution">
    <text evidence="10">The sequence shown here is derived from an EMBL/GenBank/DDBJ whole genome shotgun (WGS) entry which is preliminary data.</text>
</comment>
<dbReference type="Pfam" id="PF07714">
    <property type="entry name" value="PK_Tyr_Ser-Thr"/>
    <property type="match status" value="1"/>
</dbReference>
<dbReference type="GO" id="GO:0005737">
    <property type="term" value="C:cytoplasm"/>
    <property type="evidence" value="ECO:0007669"/>
    <property type="project" value="TreeGrafter"/>
</dbReference>
<evidence type="ECO:0000256" key="8">
    <source>
        <dbReference type="ARBA" id="ARBA00048679"/>
    </source>
</evidence>
<keyword evidence="6" id="KW-0067">ATP-binding</keyword>
<dbReference type="SMART" id="SM00028">
    <property type="entry name" value="TPR"/>
    <property type="match status" value="3"/>
</dbReference>
<keyword evidence="4" id="KW-0547">Nucleotide-binding</keyword>
<dbReference type="Pfam" id="PF00069">
    <property type="entry name" value="Pkinase"/>
    <property type="match status" value="1"/>
</dbReference>
<dbReference type="SUPFAM" id="SSF56112">
    <property type="entry name" value="Protein kinase-like (PK-like)"/>
    <property type="match status" value="2"/>
</dbReference>
<comment type="catalytic activity">
    <reaction evidence="7">
        <text>L-threonyl-[protein] + ATP = O-phospho-L-threonyl-[protein] + ADP + H(+)</text>
        <dbReference type="Rhea" id="RHEA:46608"/>
        <dbReference type="Rhea" id="RHEA-COMP:11060"/>
        <dbReference type="Rhea" id="RHEA-COMP:11605"/>
        <dbReference type="ChEBI" id="CHEBI:15378"/>
        <dbReference type="ChEBI" id="CHEBI:30013"/>
        <dbReference type="ChEBI" id="CHEBI:30616"/>
        <dbReference type="ChEBI" id="CHEBI:61977"/>
        <dbReference type="ChEBI" id="CHEBI:456216"/>
        <dbReference type="EC" id="2.7.11.1"/>
    </reaction>
</comment>
<accession>A0AAV2Z4P8</accession>
<evidence type="ECO:0000256" key="1">
    <source>
        <dbReference type="ARBA" id="ARBA00012513"/>
    </source>
</evidence>
<sequence length="917" mass="102479">MLIDTIINVGGNLKRAVGQLCSYREACKKVTHRAEILIDAIVDAEELLGSENKSLVKIKAQLYEAMVEFTAVITTQNRRLRLAQLFTAHGVIAAVERLHDSLDDLNTRISQVMDIIQITGLPKDRVTSVTQHLNADVHKQTWRQDLQVERREQQSADLAQMESHGEALGKGPVDEALAEMMELLYEMKAHGPDHFQGAEHDVAELVIKKMQKLVGLAGLEHSPQWFIPASRLQRPIQSDSEQKKWSSGSHGPTETADLCHNIAQSSSQHNVIVKSLPKINHVRMAPLTQTMSQHVPSWTTVSHPHVARVYGACPQSQPPAVIRAYAQDGSLRDYLQSQPMEKREKLLWYLTFQACQGLLYLHSKKVVHGSLKGSNILVANGKATLVDYGLHHLVSHASKRDRELVVEELNCGEDWRWAAPELCNGRRSLANEACDVYSMGMCILEALTGEPPWSNVVSEQAKLEKQQFGVPTTRPSPGVSEQAWGLIQLFSRHIKKWEVLDHTHLARVIGANFSDGTPKIMHEDATLCFELGTVQRDPEKFWPVMLQVAEALSELCTNGIVHGHLRCSSILVGSDKTIKLADYGITALVQESGGEIQKHWQSMAPELLYTSQTRPTKESDIYSLGMCLLKAILGRDPWSSMSKHDKRTLGYPQNLMDIFDSTEPKTLTMARKLVTEMCHVNPMKRLALDVVLTRLRDMVARAKSDKLKPKLLPGKLPKRVHKPFGAHRMVSAAESIGTPPGSPTQIDDTSSEFDSSAYHSDEIYFHSSTVRACNLRDAAENKMDEPEAALDLYTDAIKACNDHRPTDQLVRLQCLMARSACSIELGRLKDAVADCSEVLEIDPNNSVMRMRRADALFELNCLEEARADYSHVLKSDSRSTLVLMCCIKQRAGDKLVEICQIQGRPSKRPRAIAQCRR</sequence>
<evidence type="ECO:0000259" key="9">
    <source>
        <dbReference type="PROSITE" id="PS50011"/>
    </source>
</evidence>
<dbReference type="AlphaFoldDB" id="A0AAV2Z4P8"/>
<dbReference type="Proteomes" id="UP001146120">
    <property type="component" value="Unassembled WGS sequence"/>
</dbReference>
<evidence type="ECO:0000256" key="3">
    <source>
        <dbReference type="ARBA" id="ARBA00022679"/>
    </source>
</evidence>
<proteinExistence type="predicted"/>
<dbReference type="PROSITE" id="PS50011">
    <property type="entry name" value="PROTEIN_KINASE_DOM"/>
    <property type="match status" value="1"/>
</dbReference>
<dbReference type="Gene3D" id="1.10.510.10">
    <property type="entry name" value="Transferase(Phosphotransferase) domain 1"/>
    <property type="match status" value="2"/>
</dbReference>
<evidence type="ECO:0000256" key="5">
    <source>
        <dbReference type="ARBA" id="ARBA00022777"/>
    </source>
</evidence>
<dbReference type="PANTHER" id="PTHR24361">
    <property type="entry name" value="MITOGEN-ACTIVATED KINASE KINASE KINASE"/>
    <property type="match status" value="1"/>
</dbReference>
<dbReference type="GO" id="GO:0004674">
    <property type="term" value="F:protein serine/threonine kinase activity"/>
    <property type="evidence" value="ECO:0007669"/>
    <property type="project" value="UniProtKB-KW"/>
</dbReference>
<evidence type="ECO:0000256" key="6">
    <source>
        <dbReference type="ARBA" id="ARBA00022840"/>
    </source>
</evidence>
<evidence type="ECO:0000313" key="10">
    <source>
        <dbReference type="EMBL" id="DBA02338.1"/>
    </source>
</evidence>
<dbReference type="InterPro" id="IPR053235">
    <property type="entry name" value="Ser_Thr_kinase"/>
</dbReference>
<keyword evidence="2" id="KW-0723">Serine/threonine-protein kinase</keyword>
<dbReference type="InterPro" id="IPR000719">
    <property type="entry name" value="Prot_kinase_dom"/>
</dbReference>
<dbReference type="EMBL" id="DAKRPA010000033">
    <property type="protein sequence ID" value="DBA02338.1"/>
    <property type="molecule type" value="Genomic_DNA"/>
</dbReference>
<dbReference type="InterPro" id="IPR011009">
    <property type="entry name" value="Kinase-like_dom_sf"/>
</dbReference>
<dbReference type="InterPro" id="IPR001245">
    <property type="entry name" value="Ser-Thr/Tyr_kinase_cat_dom"/>
</dbReference>
<reference evidence="10" key="1">
    <citation type="submission" date="2022-11" db="EMBL/GenBank/DDBJ databases">
        <authorList>
            <person name="Morgan W.R."/>
            <person name="Tartar A."/>
        </authorList>
    </citation>
    <scope>NUCLEOTIDE SEQUENCE</scope>
    <source>
        <strain evidence="10">ARSEF 373</strain>
    </source>
</reference>
<evidence type="ECO:0000256" key="2">
    <source>
        <dbReference type="ARBA" id="ARBA00022527"/>
    </source>
</evidence>
<protein>
    <recommendedName>
        <fullName evidence="1">non-specific serine/threonine protein kinase</fullName>
        <ecNumber evidence="1">2.7.11.1</ecNumber>
    </recommendedName>
</protein>
<dbReference type="InterPro" id="IPR011990">
    <property type="entry name" value="TPR-like_helical_dom_sf"/>
</dbReference>
<keyword evidence="5" id="KW-0418">Kinase</keyword>
<dbReference type="PANTHER" id="PTHR24361:SF433">
    <property type="entry name" value="PROTEIN KINASE DOMAIN-CONTAINING PROTEIN"/>
    <property type="match status" value="1"/>
</dbReference>
<reference evidence="10" key="2">
    <citation type="journal article" date="2023" name="Microbiol Resour">
        <title>Decontamination and Annotation of the Draft Genome Sequence of the Oomycete Lagenidium giganteum ARSEF 373.</title>
        <authorList>
            <person name="Morgan W.R."/>
            <person name="Tartar A."/>
        </authorList>
    </citation>
    <scope>NUCLEOTIDE SEQUENCE</scope>
    <source>
        <strain evidence="10">ARSEF 373</strain>
    </source>
</reference>
<comment type="catalytic activity">
    <reaction evidence="8">
        <text>L-seryl-[protein] + ATP = O-phospho-L-seryl-[protein] + ADP + H(+)</text>
        <dbReference type="Rhea" id="RHEA:17989"/>
        <dbReference type="Rhea" id="RHEA-COMP:9863"/>
        <dbReference type="Rhea" id="RHEA-COMP:11604"/>
        <dbReference type="ChEBI" id="CHEBI:15378"/>
        <dbReference type="ChEBI" id="CHEBI:29999"/>
        <dbReference type="ChEBI" id="CHEBI:30616"/>
        <dbReference type="ChEBI" id="CHEBI:83421"/>
        <dbReference type="ChEBI" id="CHEBI:456216"/>
        <dbReference type="EC" id="2.7.11.1"/>
    </reaction>
</comment>
<name>A0AAV2Z4P8_9STRA</name>
<gene>
    <name evidence="10" type="ORF">N0F65_006213</name>
</gene>
<keyword evidence="3" id="KW-0808">Transferase</keyword>
<dbReference type="SUPFAM" id="SSF48452">
    <property type="entry name" value="TPR-like"/>
    <property type="match status" value="1"/>
</dbReference>
<keyword evidence="11" id="KW-1185">Reference proteome</keyword>
<evidence type="ECO:0000256" key="4">
    <source>
        <dbReference type="ARBA" id="ARBA00022741"/>
    </source>
</evidence>
<feature type="domain" description="Protein kinase" evidence="9">
    <location>
        <begin position="239"/>
        <end position="699"/>
    </location>
</feature>
<evidence type="ECO:0000313" key="11">
    <source>
        <dbReference type="Proteomes" id="UP001146120"/>
    </source>
</evidence>
<dbReference type="Gene3D" id="1.25.40.10">
    <property type="entry name" value="Tetratricopeptide repeat domain"/>
    <property type="match status" value="1"/>
</dbReference>
<dbReference type="EC" id="2.7.11.1" evidence="1"/>
<dbReference type="InterPro" id="IPR019734">
    <property type="entry name" value="TPR_rpt"/>
</dbReference>
<dbReference type="GO" id="GO:0005524">
    <property type="term" value="F:ATP binding"/>
    <property type="evidence" value="ECO:0007669"/>
    <property type="project" value="UniProtKB-KW"/>
</dbReference>
<evidence type="ECO:0000256" key="7">
    <source>
        <dbReference type="ARBA" id="ARBA00047899"/>
    </source>
</evidence>
<organism evidence="10 11">
    <name type="scientific">Lagenidium giganteum</name>
    <dbReference type="NCBI Taxonomy" id="4803"/>
    <lineage>
        <taxon>Eukaryota</taxon>
        <taxon>Sar</taxon>
        <taxon>Stramenopiles</taxon>
        <taxon>Oomycota</taxon>
        <taxon>Peronosporomycetes</taxon>
        <taxon>Pythiales</taxon>
        <taxon>Pythiaceae</taxon>
    </lineage>
</organism>